<feature type="region of interest" description="Disordered" evidence="6">
    <location>
        <begin position="1"/>
        <end position="25"/>
    </location>
</feature>
<feature type="transmembrane region" description="Helical" evidence="7">
    <location>
        <begin position="238"/>
        <end position="258"/>
    </location>
</feature>
<comment type="caution">
    <text evidence="8">The sequence shown here is derived from an EMBL/GenBank/DDBJ whole genome shotgun (WGS) entry which is preliminary data.</text>
</comment>
<keyword evidence="3 7" id="KW-0812">Transmembrane</keyword>
<evidence type="ECO:0000313" key="9">
    <source>
        <dbReference type="Proteomes" id="UP001203852"/>
    </source>
</evidence>
<feature type="transmembrane region" description="Helical" evidence="7">
    <location>
        <begin position="122"/>
        <end position="146"/>
    </location>
</feature>
<evidence type="ECO:0000256" key="3">
    <source>
        <dbReference type="ARBA" id="ARBA00022692"/>
    </source>
</evidence>
<dbReference type="PROSITE" id="PS00218">
    <property type="entry name" value="AMINO_ACID_PERMEASE_1"/>
    <property type="match status" value="1"/>
</dbReference>
<dbReference type="GO" id="GO:0016020">
    <property type="term" value="C:membrane"/>
    <property type="evidence" value="ECO:0007669"/>
    <property type="project" value="UniProtKB-SubCell"/>
</dbReference>
<dbReference type="Pfam" id="PF13520">
    <property type="entry name" value="AA_permease_2"/>
    <property type="match status" value="1"/>
</dbReference>
<feature type="compositionally biased region" description="Basic and acidic residues" evidence="6">
    <location>
        <begin position="1"/>
        <end position="11"/>
    </location>
</feature>
<feature type="transmembrane region" description="Helical" evidence="7">
    <location>
        <begin position="279"/>
        <end position="303"/>
    </location>
</feature>
<keyword evidence="9" id="KW-1185">Reference proteome</keyword>
<reference evidence="8" key="1">
    <citation type="journal article" date="2022" name="bioRxiv">
        <title>Deciphering the potential niche of two novel black yeast fungi from a biological soil crust based on their genomes, phenotypes, and melanin regulation.</title>
        <authorList>
            <consortium name="DOE Joint Genome Institute"/>
            <person name="Carr E.C."/>
            <person name="Barton Q."/>
            <person name="Grambo S."/>
            <person name="Sullivan M."/>
            <person name="Renfro C.M."/>
            <person name="Kuo A."/>
            <person name="Pangilinan J."/>
            <person name="Lipzen A."/>
            <person name="Keymanesh K."/>
            <person name="Savage E."/>
            <person name="Barry K."/>
            <person name="Grigoriev I.V."/>
            <person name="Riekhof W.R."/>
            <person name="Harris S.S."/>
        </authorList>
    </citation>
    <scope>NUCLEOTIDE SEQUENCE</scope>
    <source>
        <strain evidence="8">JF 03-4F</strain>
    </source>
</reference>
<evidence type="ECO:0000256" key="7">
    <source>
        <dbReference type="SAM" id="Phobius"/>
    </source>
</evidence>
<gene>
    <name evidence="8" type="ORF">EDD36DRAFT_450169</name>
</gene>
<dbReference type="PIRSF" id="PIRSF006060">
    <property type="entry name" value="AA_transporter"/>
    <property type="match status" value="1"/>
</dbReference>
<feature type="transmembrane region" description="Helical" evidence="7">
    <location>
        <begin position="198"/>
        <end position="218"/>
    </location>
</feature>
<comment type="subcellular location">
    <subcellularLocation>
        <location evidence="1">Membrane</location>
        <topology evidence="1">Multi-pass membrane protein</topology>
    </subcellularLocation>
</comment>
<keyword evidence="2" id="KW-0813">Transport</keyword>
<feature type="transmembrane region" description="Helical" evidence="7">
    <location>
        <begin position="43"/>
        <end position="69"/>
    </location>
</feature>
<keyword evidence="5 7" id="KW-0472">Membrane</keyword>
<dbReference type="Proteomes" id="UP001203852">
    <property type="component" value="Unassembled WGS sequence"/>
</dbReference>
<dbReference type="Gene3D" id="1.20.1740.10">
    <property type="entry name" value="Amino acid/polyamine transporter I"/>
    <property type="match status" value="1"/>
</dbReference>
<dbReference type="InterPro" id="IPR002293">
    <property type="entry name" value="AA/rel_permease1"/>
</dbReference>
<feature type="transmembrane region" description="Helical" evidence="7">
    <location>
        <begin position="330"/>
        <end position="357"/>
    </location>
</feature>
<sequence>MSILQGEKDVSPSDGDVPTPTAESSDLINASGHVQELDRNFSLLAAAGVGLVVGSVWPAIGGSILVAIYNGGPPGVIYEFITVSVLYWIVAASLAELASAIPSSGGVYHWASVTPGKRWGRVIGFYAGYWNWLAWVFGAASMSFIFANTVVQMYGLTHSDFVAKSWHVFVTYLIVTWIACICVCLFNSAMPHLNMVGIFMILAGLFITIVVVAAMPGTGGRPSHASSSFVWSEWTADIGYPNGFVFVAGMLNGAYSVGTPDAVSHIAEEVPNPGRNVPIAIAAQMVVGFLTGLLYIIAIMYAINDYNALFESAFPIAEIYLQATGSSSGAIGLLCLLLFCVGLCLVGVYITAGRTLWALARDQATPFPKYLGKVSPKLGMPFVATITCGCLVTVLGCIYEGSTTAFNAFVGSFVLMSSASYIAAILPHLLTRRRNIHFGPFQLGKLGMVFNFIACGYMIVWFVIYCFPFALPTDAGTMNYACVIWGGLTVFVTIWWFIGQSRYTTDTERLSCQPDSMEYKDQHLKRTRQHQRVTPAWHRRQASKAGIDTSASNFK</sequence>
<dbReference type="EMBL" id="MU404350">
    <property type="protein sequence ID" value="KAI1618904.1"/>
    <property type="molecule type" value="Genomic_DNA"/>
</dbReference>
<name>A0AAN6E8C4_9EURO</name>
<dbReference type="PANTHER" id="PTHR45649:SF27">
    <property type="entry name" value="CHOLINE TRANSPORTER (EUROFUNG)"/>
    <property type="match status" value="1"/>
</dbReference>
<evidence type="ECO:0000256" key="2">
    <source>
        <dbReference type="ARBA" id="ARBA00022448"/>
    </source>
</evidence>
<feature type="transmembrane region" description="Helical" evidence="7">
    <location>
        <begin position="405"/>
        <end position="427"/>
    </location>
</feature>
<feature type="transmembrane region" description="Helical" evidence="7">
    <location>
        <begin position="477"/>
        <end position="498"/>
    </location>
</feature>
<evidence type="ECO:0000256" key="6">
    <source>
        <dbReference type="SAM" id="MobiDB-lite"/>
    </source>
</evidence>
<evidence type="ECO:0000313" key="8">
    <source>
        <dbReference type="EMBL" id="KAI1618904.1"/>
    </source>
</evidence>
<dbReference type="GO" id="GO:0022857">
    <property type="term" value="F:transmembrane transporter activity"/>
    <property type="evidence" value="ECO:0007669"/>
    <property type="project" value="InterPro"/>
</dbReference>
<dbReference type="AlphaFoldDB" id="A0AAN6E8C4"/>
<evidence type="ECO:0000256" key="4">
    <source>
        <dbReference type="ARBA" id="ARBA00022989"/>
    </source>
</evidence>
<dbReference type="InterPro" id="IPR004840">
    <property type="entry name" value="Amino_acid_permease_CS"/>
</dbReference>
<accession>A0AAN6E8C4</accession>
<dbReference type="GO" id="GO:0006865">
    <property type="term" value="P:amino acid transport"/>
    <property type="evidence" value="ECO:0007669"/>
    <property type="project" value="InterPro"/>
</dbReference>
<evidence type="ECO:0000256" key="1">
    <source>
        <dbReference type="ARBA" id="ARBA00004141"/>
    </source>
</evidence>
<proteinExistence type="predicted"/>
<feature type="region of interest" description="Disordered" evidence="6">
    <location>
        <begin position="534"/>
        <end position="555"/>
    </location>
</feature>
<protein>
    <submittedName>
        <fullName evidence="8">Amino acid permease-domain-containing protein</fullName>
    </submittedName>
</protein>
<feature type="transmembrane region" description="Helical" evidence="7">
    <location>
        <begin position="448"/>
        <end position="471"/>
    </location>
</feature>
<keyword evidence="4 7" id="KW-1133">Transmembrane helix</keyword>
<evidence type="ECO:0000256" key="5">
    <source>
        <dbReference type="ARBA" id="ARBA00023136"/>
    </source>
</evidence>
<feature type="transmembrane region" description="Helical" evidence="7">
    <location>
        <begin position="166"/>
        <end position="186"/>
    </location>
</feature>
<organism evidence="8 9">
    <name type="scientific">Exophiala viscosa</name>
    <dbReference type="NCBI Taxonomy" id="2486360"/>
    <lineage>
        <taxon>Eukaryota</taxon>
        <taxon>Fungi</taxon>
        <taxon>Dikarya</taxon>
        <taxon>Ascomycota</taxon>
        <taxon>Pezizomycotina</taxon>
        <taxon>Eurotiomycetes</taxon>
        <taxon>Chaetothyriomycetidae</taxon>
        <taxon>Chaetothyriales</taxon>
        <taxon>Herpotrichiellaceae</taxon>
        <taxon>Exophiala</taxon>
    </lineage>
</organism>
<feature type="transmembrane region" description="Helical" evidence="7">
    <location>
        <begin position="75"/>
        <end position="101"/>
    </location>
</feature>
<dbReference type="PANTHER" id="PTHR45649">
    <property type="entry name" value="AMINO-ACID PERMEASE BAT1"/>
    <property type="match status" value="1"/>
</dbReference>
<feature type="transmembrane region" description="Helical" evidence="7">
    <location>
        <begin position="378"/>
        <end position="399"/>
    </location>
</feature>